<dbReference type="GO" id="GO:0009898">
    <property type="term" value="C:cytoplasmic side of plasma membrane"/>
    <property type="evidence" value="ECO:0007669"/>
    <property type="project" value="TreeGrafter"/>
</dbReference>
<dbReference type="InterPro" id="IPR013761">
    <property type="entry name" value="SAM/pointed_sf"/>
</dbReference>
<evidence type="ECO:0000313" key="3">
    <source>
        <dbReference type="Proteomes" id="UP000314986"/>
    </source>
</evidence>
<accession>A0A4W3HWI2</accession>
<feature type="domain" description="SAM" evidence="1">
    <location>
        <begin position="60"/>
        <end position="126"/>
    </location>
</feature>
<dbReference type="AlphaFoldDB" id="A0A4W3HWI2"/>
<sequence length="160" mass="18340">MDNKDVSEPHFPSCQSKLLHHPEQLQILPQTSLGDQLRLEECKIRVVKAVSKHIKPVSLWTEEEVCEWIRNQYPRHYPLFVEAVSKHAISGRVLLRLTAGKLKRIGIHEESQCEALLQEILQLRIQDDVGSLTAIFAGQQAKVCIREGQINNQKCVMERV</sequence>
<reference evidence="2" key="5">
    <citation type="submission" date="2025-09" db="UniProtKB">
        <authorList>
            <consortium name="Ensembl"/>
        </authorList>
    </citation>
    <scope>IDENTIFICATION</scope>
</reference>
<dbReference type="Pfam" id="PF07647">
    <property type="entry name" value="SAM_2"/>
    <property type="match status" value="1"/>
</dbReference>
<dbReference type="RefSeq" id="XP_042189472.1">
    <property type="nucleotide sequence ID" value="XM_042333538.1"/>
</dbReference>
<dbReference type="InterPro" id="IPR001660">
    <property type="entry name" value="SAM"/>
</dbReference>
<dbReference type="Proteomes" id="UP000314986">
    <property type="component" value="Unassembled WGS sequence"/>
</dbReference>
<dbReference type="GeneTree" id="ENSGT00390000008161"/>
<dbReference type="OMA" id="IAHESHC"/>
<reference evidence="3" key="2">
    <citation type="journal article" date="2007" name="PLoS Biol.">
        <title>Survey sequencing and comparative analysis of the elephant shark (Callorhinchus milii) genome.</title>
        <authorList>
            <person name="Venkatesh B."/>
            <person name="Kirkness E.F."/>
            <person name="Loh Y.H."/>
            <person name="Halpern A.L."/>
            <person name="Lee A.P."/>
            <person name="Johnson J."/>
            <person name="Dandona N."/>
            <person name="Viswanathan L.D."/>
            <person name="Tay A."/>
            <person name="Venter J.C."/>
            <person name="Strausberg R.L."/>
            <person name="Brenner S."/>
        </authorList>
    </citation>
    <scope>NUCLEOTIDE SEQUENCE [LARGE SCALE GENOMIC DNA]</scope>
</reference>
<reference evidence="3" key="3">
    <citation type="journal article" date="2014" name="Nature">
        <title>Elephant shark genome provides unique insights into gnathostome evolution.</title>
        <authorList>
            <consortium name="International Elephant Shark Genome Sequencing Consortium"/>
            <person name="Venkatesh B."/>
            <person name="Lee A.P."/>
            <person name="Ravi V."/>
            <person name="Maurya A.K."/>
            <person name="Lian M.M."/>
            <person name="Swann J.B."/>
            <person name="Ohta Y."/>
            <person name="Flajnik M.F."/>
            <person name="Sutoh Y."/>
            <person name="Kasahara M."/>
            <person name="Hoon S."/>
            <person name="Gangu V."/>
            <person name="Roy S.W."/>
            <person name="Irimia M."/>
            <person name="Korzh V."/>
            <person name="Kondrychyn I."/>
            <person name="Lim Z.W."/>
            <person name="Tay B.H."/>
            <person name="Tohari S."/>
            <person name="Kong K.W."/>
            <person name="Ho S."/>
            <person name="Lorente-Galdos B."/>
            <person name="Quilez J."/>
            <person name="Marques-Bonet T."/>
            <person name="Raney B.J."/>
            <person name="Ingham P.W."/>
            <person name="Tay A."/>
            <person name="Hillier L.W."/>
            <person name="Minx P."/>
            <person name="Boehm T."/>
            <person name="Wilson R.K."/>
            <person name="Brenner S."/>
            <person name="Warren W.C."/>
        </authorList>
    </citation>
    <scope>NUCLEOTIDE SEQUENCE [LARGE SCALE GENOMIC DNA]</scope>
</reference>
<name>A0A4W3HWI2_CALMI</name>
<evidence type="ECO:0000313" key="2">
    <source>
        <dbReference type="Ensembl" id="ENSCMIP00000013414.1"/>
    </source>
</evidence>
<dbReference type="Gene3D" id="1.10.150.50">
    <property type="entry name" value="Transcription Factor, Ets-1"/>
    <property type="match status" value="1"/>
</dbReference>
<evidence type="ECO:0000259" key="1">
    <source>
        <dbReference type="PROSITE" id="PS50105"/>
    </source>
</evidence>
<gene>
    <name evidence="2" type="primary">LOC103183150</name>
</gene>
<proteinExistence type="predicted"/>
<reference evidence="3" key="1">
    <citation type="journal article" date="2006" name="Science">
        <title>Ancient noncoding elements conserved in the human genome.</title>
        <authorList>
            <person name="Venkatesh B."/>
            <person name="Kirkness E.F."/>
            <person name="Loh Y.H."/>
            <person name="Halpern A.L."/>
            <person name="Lee A.P."/>
            <person name="Johnson J."/>
            <person name="Dandona N."/>
            <person name="Viswanathan L.D."/>
            <person name="Tay A."/>
            <person name="Venter J.C."/>
            <person name="Strausberg R.L."/>
            <person name="Brenner S."/>
        </authorList>
    </citation>
    <scope>NUCLEOTIDE SEQUENCE [LARGE SCALE GENOMIC DNA]</scope>
</reference>
<dbReference type="PROSITE" id="PS50105">
    <property type="entry name" value="SAM_DOMAIN"/>
    <property type="match status" value="1"/>
</dbReference>
<reference evidence="2" key="4">
    <citation type="submission" date="2025-08" db="UniProtKB">
        <authorList>
            <consortium name="Ensembl"/>
        </authorList>
    </citation>
    <scope>IDENTIFICATION</scope>
</reference>
<dbReference type="InterPro" id="IPR052268">
    <property type="entry name" value="SAM_domain-containing_protein"/>
</dbReference>
<dbReference type="GeneID" id="103183150"/>
<organism evidence="2 3">
    <name type="scientific">Callorhinchus milii</name>
    <name type="common">Ghost shark</name>
    <dbReference type="NCBI Taxonomy" id="7868"/>
    <lineage>
        <taxon>Eukaryota</taxon>
        <taxon>Metazoa</taxon>
        <taxon>Chordata</taxon>
        <taxon>Craniata</taxon>
        <taxon>Vertebrata</taxon>
        <taxon>Chondrichthyes</taxon>
        <taxon>Holocephali</taxon>
        <taxon>Chimaeriformes</taxon>
        <taxon>Callorhinchidae</taxon>
        <taxon>Callorhinchus</taxon>
    </lineage>
</organism>
<dbReference type="PANTHER" id="PTHR20843:SF0">
    <property type="entry name" value="PROTEIN AVEUGLE"/>
    <property type="match status" value="1"/>
</dbReference>
<keyword evidence="3" id="KW-1185">Reference proteome</keyword>
<dbReference type="GO" id="GO:0007169">
    <property type="term" value="P:cell surface receptor protein tyrosine kinase signaling pathway"/>
    <property type="evidence" value="ECO:0007669"/>
    <property type="project" value="TreeGrafter"/>
</dbReference>
<dbReference type="SUPFAM" id="SSF47769">
    <property type="entry name" value="SAM/Pointed domain"/>
    <property type="match status" value="1"/>
</dbReference>
<dbReference type="SMART" id="SM00454">
    <property type="entry name" value="SAM"/>
    <property type="match status" value="1"/>
</dbReference>
<dbReference type="Ensembl" id="ENSCMIT00000013707.1">
    <property type="protein sequence ID" value="ENSCMIP00000013414.1"/>
    <property type="gene ID" value="ENSCMIG00000006739.1"/>
</dbReference>
<dbReference type="PANTHER" id="PTHR20843">
    <property type="entry name" value="STERILE ALPHA MOTIF DOMAIN CONTAINING PROTEIN 10"/>
    <property type="match status" value="1"/>
</dbReference>
<protein>
    <submittedName>
        <fullName evidence="2">Sterile alpha motif domain-containing protein 12-like</fullName>
    </submittedName>
</protein>